<protein>
    <submittedName>
        <fullName evidence="2">Type II toxin-antitoxin system RelE/ParE family toxin</fullName>
    </submittedName>
</protein>
<dbReference type="RefSeq" id="WP_118104473.1">
    <property type="nucleotide sequence ID" value="NZ_CABJEU010000002.1"/>
</dbReference>
<evidence type="ECO:0000313" key="2">
    <source>
        <dbReference type="EMBL" id="RHF37336.1"/>
    </source>
</evidence>
<dbReference type="AlphaFoldDB" id="A0A414NER1"/>
<dbReference type="Pfam" id="PF05016">
    <property type="entry name" value="ParE_toxin"/>
    <property type="match status" value="1"/>
</dbReference>
<name>A0A414NER1_9ACTN</name>
<comment type="caution">
    <text evidence="2">The sequence shown here is derived from an EMBL/GenBank/DDBJ whole genome shotgun (WGS) entry which is preliminary data.</text>
</comment>
<keyword evidence="1" id="KW-1277">Toxin-antitoxin system</keyword>
<keyword evidence="3" id="KW-1185">Reference proteome</keyword>
<accession>A0A414NER1</accession>
<dbReference type="InterPro" id="IPR007712">
    <property type="entry name" value="RelE/ParE_toxin"/>
</dbReference>
<evidence type="ECO:0000313" key="3">
    <source>
        <dbReference type="Proteomes" id="UP000283983"/>
    </source>
</evidence>
<dbReference type="EMBL" id="QSLJ01000002">
    <property type="protein sequence ID" value="RHF37336.1"/>
    <property type="molecule type" value="Genomic_DNA"/>
</dbReference>
<dbReference type="InterPro" id="IPR035093">
    <property type="entry name" value="RelE/ParE_toxin_dom_sf"/>
</dbReference>
<dbReference type="InParanoid" id="A0A414NER1"/>
<sequence>MPAPRILPAAYEDILNIADYRIREVGPNSAETITNRLLDTSDLLEETPLIGPLHHDPALQSMGYRKLLCGHYVCIYRIVDDIPIVYRVFHESQNYTADFLWEM</sequence>
<gene>
    <name evidence="2" type="ORF">DW682_06945</name>
</gene>
<evidence type="ECO:0000256" key="1">
    <source>
        <dbReference type="ARBA" id="ARBA00022649"/>
    </source>
</evidence>
<dbReference type="Proteomes" id="UP000283983">
    <property type="component" value="Unassembled WGS sequence"/>
</dbReference>
<dbReference type="Gene3D" id="3.30.2310.20">
    <property type="entry name" value="RelE-like"/>
    <property type="match status" value="1"/>
</dbReference>
<proteinExistence type="predicted"/>
<organism evidence="2 3">
    <name type="scientific">Collinsella intestinalis</name>
    <dbReference type="NCBI Taxonomy" id="147207"/>
    <lineage>
        <taxon>Bacteria</taxon>
        <taxon>Bacillati</taxon>
        <taxon>Actinomycetota</taxon>
        <taxon>Coriobacteriia</taxon>
        <taxon>Coriobacteriales</taxon>
        <taxon>Coriobacteriaceae</taxon>
        <taxon>Collinsella</taxon>
    </lineage>
</organism>
<reference evidence="2 3" key="1">
    <citation type="submission" date="2018-08" db="EMBL/GenBank/DDBJ databases">
        <title>A genome reference for cultivated species of the human gut microbiota.</title>
        <authorList>
            <person name="Zou Y."/>
            <person name="Xue W."/>
            <person name="Luo G."/>
        </authorList>
    </citation>
    <scope>NUCLEOTIDE SEQUENCE [LARGE SCALE GENOMIC DNA]</scope>
    <source>
        <strain evidence="2 3">AM25-33</strain>
    </source>
</reference>